<reference evidence="2" key="2">
    <citation type="submission" date="2018-02" db="UniProtKB">
        <authorList>
            <consortium name="EnsemblPlants"/>
        </authorList>
    </citation>
    <scope>IDENTIFICATION</scope>
    <source>
        <strain evidence="2">Williams 82</strain>
    </source>
</reference>
<sequence length="151" mass="17738">MVTFGIRFLSQNILGEGNFVIVGLDHLSPFVRVGIGGEEYWILLEDGSNSYSIKSTYKVLLGSRFDSSEVDIFKTLWEIKIPLKCSIIWNLWFQGNDIVFEGKQLDCKKVWHKTMFFVWTWLKALQKDFPTTYQMWQVDLRASMENFKFIC</sequence>
<reference evidence="1 2" key="1">
    <citation type="journal article" date="2010" name="Nature">
        <title>Genome sequence of the palaeopolyploid soybean.</title>
        <authorList>
            <person name="Schmutz J."/>
            <person name="Cannon S.B."/>
            <person name="Schlueter J."/>
            <person name="Ma J."/>
            <person name="Mitros T."/>
            <person name="Nelson W."/>
            <person name="Hyten D.L."/>
            <person name="Song Q."/>
            <person name="Thelen J.J."/>
            <person name="Cheng J."/>
            <person name="Xu D."/>
            <person name="Hellsten U."/>
            <person name="May G.D."/>
            <person name="Yu Y."/>
            <person name="Sakurai T."/>
            <person name="Umezawa T."/>
            <person name="Bhattacharyya M.K."/>
            <person name="Sandhu D."/>
            <person name="Valliyodan B."/>
            <person name="Lindquist E."/>
            <person name="Peto M."/>
            <person name="Grant D."/>
            <person name="Shu S."/>
            <person name="Goodstein D."/>
            <person name="Barry K."/>
            <person name="Futrell-Griggs M."/>
            <person name="Abernathy B."/>
            <person name="Du J."/>
            <person name="Tian Z."/>
            <person name="Zhu L."/>
            <person name="Gill N."/>
            <person name="Joshi T."/>
            <person name="Libault M."/>
            <person name="Sethuraman A."/>
            <person name="Zhang X.-C."/>
            <person name="Shinozaki K."/>
            <person name="Nguyen H.T."/>
            <person name="Wing R.A."/>
            <person name="Cregan P."/>
            <person name="Specht J."/>
            <person name="Grimwood J."/>
            <person name="Rokhsar D."/>
            <person name="Stacey G."/>
            <person name="Shoemaker R.C."/>
            <person name="Jackson S.A."/>
        </authorList>
    </citation>
    <scope>NUCLEOTIDE SEQUENCE</scope>
    <source>
        <strain evidence="2">cv. Williams 82</strain>
        <tissue evidence="1">Callus</tissue>
    </source>
</reference>
<dbReference type="AlphaFoldDB" id="A0A0R0JYF3"/>
<dbReference type="EnsemblPlants" id="KRH56580">
    <property type="protein sequence ID" value="KRH56580"/>
    <property type="gene ID" value="GLYMA_05G005700"/>
</dbReference>
<accession>A0A0R0JYF3</accession>
<name>A0A0R0JYF3_SOYBN</name>
<dbReference type="Gramene" id="KRH56580">
    <property type="protein sequence ID" value="KRH56580"/>
    <property type="gene ID" value="GLYMA_05G005700"/>
</dbReference>
<evidence type="ECO:0008006" key="4">
    <source>
        <dbReference type="Google" id="ProtNLM"/>
    </source>
</evidence>
<organism evidence="1">
    <name type="scientific">Glycine max</name>
    <name type="common">Soybean</name>
    <name type="synonym">Glycine hispida</name>
    <dbReference type="NCBI Taxonomy" id="3847"/>
    <lineage>
        <taxon>Eukaryota</taxon>
        <taxon>Viridiplantae</taxon>
        <taxon>Streptophyta</taxon>
        <taxon>Embryophyta</taxon>
        <taxon>Tracheophyta</taxon>
        <taxon>Spermatophyta</taxon>
        <taxon>Magnoliopsida</taxon>
        <taxon>eudicotyledons</taxon>
        <taxon>Gunneridae</taxon>
        <taxon>Pentapetalae</taxon>
        <taxon>rosids</taxon>
        <taxon>fabids</taxon>
        <taxon>Fabales</taxon>
        <taxon>Fabaceae</taxon>
        <taxon>Papilionoideae</taxon>
        <taxon>50 kb inversion clade</taxon>
        <taxon>NPAAA clade</taxon>
        <taxon>indigoferoid/millettioid clade</taxon>
        <taxon>Phaseoleae</taxon>
        <taxon>Glycine</taxon>
        <taxon>Glycine subgen. Soja</taxon>
    </lineage>
</organism>
<reference evidence="1" key="3">
    <citation type="submission" date="2018-07" db="EMBL/GenBank/DDBJ databases">
        <title>WGS assembly of Glycine max.</title>
        <authorList>
            <person name="Schmutz J."/>
            <person name="Cannon S."/>
            <person name="Schlueter J."/>
            <person name="Ma J."/>
            <person name="Mitros T."/>
            <person name="Nelson W."/>
            <person name="Hyten D."/>
            <person name="Song Q."/>
            <person name="Thelen J."/>
            <person name="Cheng J."/>
            <person name="Xu D."/>
            <person name="Hellsten U."/>
            <person name="May G."/>
            <person name="Yu Y."/>
            <person name="Sakurai T."/>
            <person name="Umezawa T."/>
            <person name="Bhattacharyya M."/>
            <person name="Sandhu D."/>
            <person name="Valliyodan B."/>
            <person name="Lindquist E."/>
            <person name="Peto M."/>
            <person name="Grant D."/>
            <person name="Shu S."/>
            <person name="Goodstein D."/>
            <person name="Barry K."/>
            <person name="Futrell-Griggs M."/>
            <person name="Abernathy B."/>
            <person name="Du J."/>
            <person name="Tian Z."/>
            <person name="Zhu L."/>
            <person name="Gill N."/>
            <person name="Joshi T."/>
            <person name="Libault M."/>
            <person name="Sethuraman A."/>
            <person name="Zhang X."/>
            <person name="Shinozaki K."/>
            <person name="Nguyen H."/>
            <person name="Wing R."/>
            <person name="Cregan P."/>
            <person name="Specht J."/>
            <person name="Grimwood J."/>
            <person name="Rokhsar D."/>
            <person name="Stacey G."/>
            <person name="Shoemaker R."/>
            <person name="Jackson S."/>
        </authorList>
    </citation>
    <scope>NUCLEOTIDE SEQUENCE</scope>
    <source>
        <tissue evidence="1">Callus</tissue>
    </source>
</reference>
<evidence type="ECO:0000313" key="2">
    <source>
        <dbReference type="EnsemblPlants" id="KRH56580"/>
    </source>
</evidence>
<evidence type="ECO:0000313" key="3">
    <source>
        <dbReference type="Proteomes" id="UP000008827"/>
    </source>
</evidence>
<dbReference type="EMBL" id="CM000838">
    <property type="protein sequence ID" value="KRH56580.1"/>
    <property type="molecule type" value="Genomic_DNA"/>
</dbReference>
<keyword evidence="3" id="KW-1185">Reference proteome</keyword>
<protein>
    <recommendedName>
        <fullName evidence="4">Reverse transcriptase zinc-binding domain-containing protein</fullName>
    </recommendedName>
</protein>
<dbReference type="Proteomes" id="UP000008827">
    <property type="component" value="Chromosome 5"/>
</dbReference>
<evidence type="ECO:0000313" key="1">
    <source>
        <dbReference type="EMBL" id="KRH56580.1"/>
    </source>
</evidence>
<proteinExistence type="predicted"/>
<gene>
    <name evidence="1" type="ORF">GLYMA_05G005700</name>
</gene>
<dbReference type="InParanoid" id="A0A0R0JYF3"/>